<dbReference type="GeneID" id="100906240"/>
<protein>
    <submittedName>
        <fullName evidence="3">Uncharacterized protein LOC100906240</fullName>
    </submittedName>
</protein>
<dbReference type="RefSeq" id="XP_003737394.1">
    <property type="nucleotide sequence ID" value="XM_003737346.1"/>
</dbReference>
<dbReference type="InterPro" id="IPR018289">
    <property type="entry name" value="MULE_transposase_dom"/>
</dbReference>
<organism evidence="2 3">
    <name type="scientific">Galendromus occidentalis</name>
    <name type="common">western predatory mite</name>
    <dbReference type="NCBI Taxonomy" id="34638"/>
    <lineage>
        <taxon>Eukaryota</taxon>
        <taxon>Metazoa</taxon>
        <taxon>Ecdysozoa</taxon>
        <taxon>Arthropoda</taxon>
        <taxon>Chelicerata</taxon>
        <taxon>Arachnida</taxon>
        <taxon>Acari</taxon>
        <taxon>Parasitiformes</taxon>
        <taxon>Mesostigmata</taxon>
        <taxon>Gamasina</taxon>
        <taxon>Phytoseioidea</taxon>
        <taxon>Phytoseiidae</taxon>
        <taxon>Typhlodrominae</taxon>
        <taxon>Galendromus</taxon>
    </lineage>
</organism>
<gene>
    <name evidence="3" type="primary">LOC100906240</name>
</gene>
<dbReference type="PANTHER" id="PTHR47160:SF10">
    <property type="entry name" value="MULE TRANSPOSASE DOMAIN-CONTAINING PROTEIN"/>
    <property type="match status" value="1"/>
</dbReference>
<name>A0AAJ6QM65_9ACAR</name>
<dbReference type="PANTHER" id="PTHR47160">
    <property type="entry name" value="PUTATIVE-RELATED"/>
    <property type="match status" value="1"/>
</dbReference>
<accession>A0AAJ6QM65</accession>
<dbReference type="Pfam" id="PF10551">
    <property type="entry name" value="MULE"/>
    <property type="match status" value="1"/>
</dbReference>
<dbReference type="KEGG" id="goe:100906240"/>
<dbReference type="Proteomes" id="UP000694867">
    <property type="component" value="Unplaced"/>
</dbReference>
<dbReference type="AlphaFoldDB" id="A0AAJ6QM65"/>
<sequence>MKSAVLAEPAKSLREVYTGVLTATVNTLRVTHNEEEIGAAVPGFESVRSVLQRSRAKVRPLLPRSREEIDLDARWTHTLTGARFLLFDDGSINRILGFSTNELITSLCEASTVFMDGTFRVVPTIFTQLYSLHGFFKGEMVPFVYFLLPDKSKETYVRMFNLVKRYAMSIGKSFDPPAFQLDFEISALKALEECFPRSEREGSLFHFNQSLWRKVRELRLSAHYGDSEVKRFIRCTAALALVPLDRVEDAWLEIKSDSPTFEHPAYQKPEDFKMYFINTWMENETVFPRKIWNQYRNFGARTTNHLEGWHQALNRDVKRSHVNLFEMIEHLQKQEDKFRLDMMRLRMGQGPPTLTKVYRRLNDRLIRLTGEFESGARTLLDYVRGVAHNPPSM</sequence>
<evidence type="ECO:0000313" key="2">
    <source>
        <dbReference type="Proteomes" id="UP000694867"/>
    </source>
</evidence>
<evidence type="ECO:0000313" key="3">
    <source>
        <dbReference type="RefSeq" id="XP_003737394.1"/>
    </source>
</evidence>
<feature type="domain" description="MULE transposase" evidence="1">
    <location>
        <begin position="113"/>
        <end position="209"/>
    </location>
</feature>
<keyword evidence="2" id="KW-1185">Reference proteome</keyword>
<evidence type="ECO:0000259" key="1">
    <source>
        <dbReference type="Pfam" id="PF10551"/>
    </source>
</evidence>
<reference evidence="3" key="1">
    <citation type="submission" date="2025-08" db="UniProtKB">
        <authorList>
            <consortium name="RefSeq"/>
        </authorList>
    </citation>
    <scope>IDENTIFICATION</scope>
</reference>
<proteinExistence type="predicted"/>